<evidence type="ECO:0000256" key="6">
    <source>
        <dbReference type="ARBA" id="ARBA00023242"/>
    </source>
</evidence>
<evidence type="ECO:0000256" key="5">
    <source>
        <dbReference type="ARBA" id="ARBA00023163"/>
    </source>
</evidence>
<evidence type="ECO:0000256" key="7">
    <source>
        <dbReference type="ARBA" id="ARBA00031961"/>
    </source>
</evidence>
<keyword evidence="6" id="KW-0539">Nucleus</keyword>
<evidence type="ECO:0000256" key="4">
    <source>
        <dbReference type="ARBA" id="ARBA00023015"/>
    </source>
</evidence>
<dbReference type="EMBL" id="OD593569">
    <property type="protein sequence ID" value="CAD7451443.1"/>
    <property type="molecule type" value="Genomic_DNA"/>
</dbReference>
<keyword evidence="5" id="KW-0804">Transcription</keyword>
<evidence type="ECO:0000313" key="8">
    <source>
        <dbReference type="EMBL" id="CAD7451443.1"/>
    </source>
</evidence>
<evidence type="ECO:0000256" key="3">
    <source>
        <dbReference type="ARBA" id="ARBA00019696"/>
    </source>
</evidence>
<protein>
    <recommendedName>
        <fullName evidence="3">Mediator of RNA polymerase II transcription subunit 23</fullName>
    </recommendedName>
    <alternativeName>
        <fullName evidence="7">Mediator complex subunit 23</fullName>
    </alternativeName>
</protein>
<reference evidence="8" key="1">
    <citation type="submission" date="2020-11" db="EMBL/GenBank/DDBJ databases">
        <authorList>
            <person name="Tran Van P."/>
        </authorList>
    </citation>
    <scope>NUCLEOTIDE SEQUENCE</scope>
</reference>
<dbReference type="GO" id="GO:0016592">
    <property type="term" value="C:mediator complex"/>
    <property type="evidence" value="ECO:0007669"/>
    <property type="project" value="TreeGrafter"/>
</dbReference>
<sequence length="89" mass="10219">MQASESHNTSKSRQGHIAAAVLSNFLPVLKLYDLLYPEKEPLPVPDFNKALCTHQMAMTCIWIHLLKKAQSEHHNIHRPIPHTLKVHHE</sequence>
<comment type="subcellular location">
    <subcellularLocation>
        <location evidence="1">Nucleus</location>
    </subcellularLocation>
</comment>
<dbReference type="GO" id="GO:0005667">
    <property type="term" value="C:transcription regulator complex"/>
    <property type="evidence" value="ECO:0007669"/>
    <property type="project" value="TreeGrafter"/>
</dbReference>
<dbReference type="Pfam" id="PF11573">
    <property type="entry name" value="Med23"/>
    <property type="match status" value="1"/>
</dbReference>
<dbReference type="PANTHER" id="PTHR12691:SF10">
    <property type="entry name" value="MEDIATOR OF RNA POLYMERASE II TRANSCRIPTION SUBUNIT 23"/>
    <property type="match status" value="1"/>
</dbReference>
<comment type="similarity">
    <text evidence="2">Belongs to the Mediator complex subunit 23 family.</text>
</comment>
<dbReference type="AlphaFoldDB" id="A0A7R9FDA4"/>
<dbReference type="GO" id="GO:0006357">
    <property type="term" value="P:regulation of transcription by RNA polymerase II"/>
    <property type="evidence" value="ECO:0007669"/>
    <property type="project" value="TreeGrafter"/>
</dbReference>
<name>A0A7R9FDA4_9NEOP</name>
<evidence type="ECO:0000256" key="2">
    <source>
        <dbReference type="ARBA" id="ARBA00010222"/>
    </source>
</evidence>
<proteinExistence type="inferred from homology"/>
<dbReference type="GO" id="GO:0010628">
    <property type="term" value="P:positive regulation of gene expression"/>
    <property type="evidence" value="ECO:0007669"/>
    <property type="project" value="TreeGrafter"/>
</dbReference>
<dbReference type="InterPro" id="IPR021629">
    <property type="entry name" value="Mediator_Med23"/>
</dbReference>
<evidence type="ECO:0000256" key="1">
    <source>
        <dbReference type="ARBA" id="ARBA00004123"/>
    </source>
</evidence>
<gene>
    <name evidence="8" type="ORF">TBIB3V08_LOCUS13711</name>
</gene>
<organism evidence="8">
    <name type="scientific">Timema bartmani</name>
    <dbReference type="NCBI Taxonomy" id="61472"/>
    <lineage>
        <taxon>Eukaryota</taxon>
        <taxon>Metazoa</taxon>
        <taxon>Ecdysozoa</taxon>
        <taxon>Arthropoda</taxon>
        <taxon>Hexapoda</taxon>
        <taxon>Insecta</taxon>
        <taxon>Pterygota</taxon>
        <taxon>Neoptera</taxon>
        <taxon>Polyneoptera</taxon>
        <taxon>Phasmatodea</taxon>
        <taxon>Timematodea</taxon>
        <taxon>Timematoidea</taxon>
        <taxon>Timematidae</taxon>
        <taxon>Timema</taxon>
    </lineage>
</organism>
<keyword evidence="4" id="KW-0805">Transcription regulation</keyword>
<dbReference type="PANTHER" id="PTHR12691">
    <property type="entry name" value="MEDIATOR OF RNA POLYMERASE II TRANSCRIPTION SUBUNIT 23"/>
    <property type="match status" value="1"/>
</dbReference>
<accession>A0A7R9FDA4</accession>